<feature type="compositionally biased region" description="Polar residues" evidence="1">
    <location>
        <begin position="15"/>
        <end position="28"/>
    </location>
</feature>
<protein>
    <submittedName>
        <fullName evidence="2">Uncharacterized protein</fullName>
    </submittedName>
</protein>
<dbReference type="EMBL" id="OU893332">
    <property type="protein sequence ID" value="CAG9782095.1"/>
    <property type="molecule type" value="Genomic_DNA"/>
</dbReference>
<feature type="region of interest" description="Disordered" evidence="1">
    <location>
        <begin position="1"/>
        <end position="38"/>
    </location>
</feature>
<name>A0A9N9N4H5_9NEOP</name>
<dbReference type="AlphaFoldDB" id="A0A9N9N4H5"/>
<dbReference type="Proteomes" id="UP001153714">
    <property type="component" value="Chromosome 1"/>
</dbReference>
<keyword evidence="3" id="KW-1185">Reference proteome</keyword>
<reference evidence="2" key="2">
    <citation type="submission" date="2022-10" db="EMBL/GenBank/DDBJ databases">
        <authorList>
            <consortium name="ENA_rothamsted_submissions"/>
            <consortium name="culmorum"/>
            <person name="King R."/>
        </authorList>
    </citation>
    <scope>NUCLEOTIDE SEQUENCE</scope>
</reference>
<reference evidence="2" key="1">
    <citation type="submission" date="2021-12" db="EMBL/GenBank/DDBJ databases">
        <authorList>
            <person name="King R."/>
        </authorList>
    </citation>
    <scope>NUCLEOTIDE SEQUENCE</scope>
</reference>
<evidence type="ECO:0000313" key="2">
    <source>
        <dbReference type="EMBL" id="CAG9782095.1"/>
    </source>
</evidence>
<evidence type="ECO:0000256" key="1">
    <source>
        <dbReference type="SAM" id="MobiDB-lite"/>
    </source>
</evidence>
<feature type="compositionally biased region" description="Basic and acidic residues" evidence="1">
    <location>
        <begin position="1"/>
        <end position="11"/>
    </location>
</feature>
<evidence type="ECO:0000313" key="3">
    <source>
        <dbReference type="Proteomes" id="UP001153714"/>
    </source>
</evidence>
<gene>
    <name evidence="2" type="ORF">DIATSA_LOCUS383</name>
</gene>
<sequence>MANIDSNKKSYSDVVRSNTPLPKSTIKQTVKRDKNYTDDQREINNDNIRIVIADLRSRVNNNKVVKLRMKRIRAQQTYQQRARRNEIKQYRRSNAPVNLERMVFH</sequence>
<proteinExistence type="predicted"/>
<organism evidence="2 3">
    <name type="scientific">Diatraea saccharalis</name>
    <name type="common">sugarcane borer</name>
    <dbReference type="NCBI Taxonomy" id="40085"/>
    <lineage>
        <taxon>Eukaryota</taxon>
        <taxon>Metazoa</taxon>
        <taxon>Ecdysozoa</taxon>
        <taxon>Arthropoda</taxon>
        <taxon>Hexapoda</taxon>
        <taxon>Insecta</taxon>
        <taxon>Pterygota</taxon>
        <taxon>Neoptera</taxon>
        <taxon>Endopterygota</taxon>
        <taxon>Lepidoptera</taxon>
        <taxon>Glossata</taxon>
        <taxon>Ditrysia</taxon>
        <taxon>Pyraloidea</taxon>
        <taxon>Crambidae</taxon>
        <taxon>Crambinae</taxon>
        <taxon>Diatraea</taxon>
    </lineage>
</organism>
<accession>A0A9N9N4H5</accession>